<dbReference type="PANTHER" id="PTHR11550">
    <property type="entry name" value="CTP SYNTHASE"/>
    <property type="match status" value="1"/>
</dbReference>
<comment type="catalytic activity">
    <reaction evidence="9">
        <text>UTP + L-glutamine + ATP + H2O = CTP + L-glutamate + ADP + phosphate + 2 H(+)</text>
        <dbReference type="Rhea" id="RHEA:26426"/>
        <dbReference type="ChEBI" id="CHEBI:15377"/>
        <dbReference type="ChEBI" id="CHEBI:15378"/>
        <dbReference type="ChEBI" id="CHEBI:29985"/>
        <dbReference type="ChEBI" id="CHEBI:30616"/>
        <dbReference type="ChEBI" id="CHEBI:37563"/>
        <dbReference type="ChEBI" id="CHEBI:43474"/>
        <dbReference type="ChEBI" id="CHEBI:46398"/>
        <dbReference type="ChEBI" id="CHEBI:58359"/>
        <dbReference type="ChEBI" id="CHEBI:456216"/>
        <dbReference type="EC" id="6.3.4.2"/>
    </reaction>
</comment>
<dbReference type="GO" id="GO:0005524">
    <property type="term" value="F:ATP binding"/>
    <property type="evidence" value="ECO:0007669"/>
    <property type="project" value="UniProtKB-KW"/>
</dbReference>
<comment type="pathway">
    <text evidence="1">Pyrimidine metabolism; CTP biosynthesis via de novo pathway; CTP from UDP: step 2/2.</text>
</comment>
<keyword evidence="7" id="KW-0315">Glutamine amidotransferase</keyword>
<keyword evidence="4" id="KW-0436">Ligase</keyword>
<comment type="similarity">
    <text evidence="2">Belongs to the CTP synthase family.</text>
</comment>
<dbReference type="InterPro" id="IPR029062">
    <property type="entry name" value="Class_I_gatase-like"/>
</dbReference>
<comment type="caution">
    <text evidence="11">The sequence shown here is derived from an EMBL/GenBank/DDBJ whole genome shotgun (WGS) entry which is preliminary data.</text>
</comment>
<dbReference type="AlphaFoldDB" id="A0A1F8F5G9"/>
<dbReference type="Proteomes" id="UP000178908">
    <property type="component" value="Unassembled WGS sequence"/>
</dbReference>
<dbReference type="Gene3D" id="3.40.50.880">
    <property type="match status" value="1"/>
</dbReference>
<gene>
    <name evidence="11" type="ORF">A3C61_03665</name>
</gene>
<reference evidence="11 12" key="1">
    <citation type="journal article" date="2016" name="Nat. Commun.">
        <title>Thousands of microbial genomes shed light on interconnected biogeochemical processes in an aquifer system.</title>
        <authorList>
            <person name="Anantharaman K."/>
            <person name="Brown C.T."/>
            <person name="Hug L.A."/>
            <person name="Sharon I."/>
            <person name="Castelle C.J."/>
            <person name="Probst A.J."/>
            <person name="Thomas B.C."/>
            <person name="Singh A."/>
            <person name="Wilkins M.J."/>
            <person name="Karaoz U."/>
            <person name="Brodie E.L."/>
            <person name="Williams K.H."/>
            <person name="Hubbard S.S."/>
            <person name="Banfield J.F."/>
        </authorList>
    </citation>
    <scope>NUCLEOTIDE SEQUENCE [LARGE SCALE GENOMIC DNA]</scope>
</reference>
<evidence type="ECO:0000313" key="11">
    <source>
        <dbReference type="EMBL" id="OGN08392.1"/>
    </source>
</evidence>
<evidence type="ECO:0000256" key="2">
    <source>
        <dbReference type="ARBA" id="ARBA00007533"/>
    </source>
</evidence>
<keyword evidence="6" id="KW-0067">ATP-binding</keyword>
<evidence type="ECO:0000256" key="7">
    <source>
        <dbReference type="ARBA" id="ARBA00022962"/>
    </source>
</evidence>
<protein>
    <recommendedName>
        <fullName evidence="3">CTP synthase (glutamine hydrolyzing)</fullName>
        <ecNumber evidence="3">6.3.4.2</ecNumber>
    </recommendedName>
</protein>
<dbReference type="GO" id="GO:0044210">
    <property type="term" value="P:'de novo' CTP biosynthetic process"/>
    <property type="evidence" value="ECO:0007669"/>
    <property type="project" value="UniProtKB-UniPathway"/>
</dbReference>
<dbReference type="GO" id="GO:0042802">
    <property type="term" value="F:identical protein binding"/>
    <property type="evidence" value="ECO:0007669"/>
    <property type="project" value="TreeGrafter"/>
</dbReference>
<dbReference type="GO" id="GO:0003883">
    <property type="term" value="F:CTP synthase activity"/>
    <property type="evidence" value="ECO:0007669"/>
    <property type="project" value="UniProtKB-EC"/>
</dbReference>
<evidence type="ECO:0000256" key="6">
    <source>
        <dbReference type="ARBA" id="ARBA00022840"/>
    </source>
</evidence>
<evidence type="ECO:0000256" key="8">
    <source>
        <dbReference type="ARBA" id="ARBA00022975"/>
    </source>
</evidence>
<dbReference type="EC" id="6.3.4.2" evidence="3"/>
<feature type="domain" description="Glutamine amidotransferase" evidence="10">
    <location>
        <begin position="12"/>
        <end position="240"/>
    </location>
</feature>
<dbReference type="UniPathway" id="UPA00159">
    <property type="reaction ID" value="UER00277"/>
</dbReference>
<organism evidence="11 12">
    <name type="scientific">Candidatus Yanofskybacteria bacterium RIFCSPHIGHO2_02_FULL_39_10</name>
    <dbReference type="NCBI Taxonomy" id="1802674"/>
    <lineage>
        <taxon>Bacteria</taxon>
        <taxon>Candidatus Yanofskyibacteriota</taxon>
    </lineage>
</organism>
<evidence type="ECO:0000313" key="12">
    <source>
        <dbReference type="Proteomes" id="UP000178908"/>
    </source>
</evidence>
<evidence type="ECO:0000259" key="10">
    <source>
        <dbReference type="Pfam" id="PF00117"/>
    </source>
</evidence>
<evidence type="ECO:0000256" key="3">
    <source>
        <dbReference type="ARBA" id="ARBA00012291"/>
    </source>
</evidence>
<keyword evidence="5" id="KW-0547">Nucleotide-binding</keyword>
<evidence type="ECO:0000256" key="4">
    <source>
        <dbReference type="ARBA" id="ARBA00022598"/>
    </source>
</evidence>
<dbReference type="SUPFAM" id="SSF52317">
    <property type="entry name" value="Class I glutamine amidotransferase-like"/>
    <property type="match status" value="1"/>
</dbReference>
<dbReference type="InterPro" id="IPR017926">
    <property type="entry name" value="GATASE"/>
</dbReference>
<accession>A0A1F8F5G9</accession>
<dbReference type="InterPro" id="IPR004468">
    <property type="entry name" value="CTP_synthase"/>
</dbReference>
<name>A0A1F8F5G9_9BACT</name>
<dbReference type="GO" id="GO:0019856">
    <property type="term" value="P:pyrimidine nucleobase biosynthetic process"/>
    <property type="evidence" value="ECO:0007669"/>
    <property type="project" value="TreeGrafter"/>
</dbReference>
<dbReference type="EMBL" id="MGJO01000051">
    <property type="protein sequence ID" value="OGN08392.1"/>
    <property type="molecule type" value="Genomic_DNA"/>
</dbReference>
<evidence type="ECO:0000256" key="5">
    <source>
        <dbReference type="ARBA" id="ARBA00022741"/>
    </source>
</evidence>
<dbReference type="PROSITE" id="PS51273">
    <property type="entry name" value="GATASE_TYPE_1"/>
    <property type="match status" value="1"/>
</dbReference>
<dbReference type="Pfam" id="PF00117">
    <property type="entry name" value="GATase"/>
    <property type="match status" value="1"/>
</dbReference>
<dbReference type="InterPro" id="IPR033828">
    <property type="entry name" value="GATase1_CTP_Synthase"/>
</dbReference>
<proteinExistence type="inferred from homology"/>
<evidence type="ECO:0000256" key="1">
    <source>
        <dbReference type="ARBA" id="ARBA00005171"/>
    </source>
</evidence>
<keyword evidence="8" id="KW-0665">Pyrimidine biosynthesis</keyword>
<sequence length="244" mass="27483">MGKYFGTGDFTLADSYLSVIEAIKHAAWSLKCKPEITWINAEVYEKTPAILEELKQFDGIIVPGGFGKRGVEGKILAINYVRNNNIPFLGLCYGLQLAVVEFARNACGLKDAHTTEVSLNTSNPVIITMPEQLMNIKEKKMGGSMRLGSYKCRLVKKSMTAGLYNKDIISERHRHRYEVNNDYLSKLEEKGLRVAGINPERKLVEVIELPEHKFFVATQFHPEFKSRPLSPHPLFVGLIKASIK</sequence>
<evidence type="ECO:0000256" key="9">
    <source>
        <dbReference type="ARBA" id="ARBA00047781"/>
    </source>
</evidence>
<dbReference type="PANTHER" id="PTHR11550:SF0">
    <property type="entry name" value="CTP SYNTHASE-RELATED"/>
    <property type="match status" value="1"/>
</dbReference>
<dbReference type="FunFam" id="3.40.50.880:FF:000002">
    <property type="entry name" value="CTP synthase"/>
    <property type="match status" value="1"/>
</dbReference>
<dbReference type="CDD" id="cd01746">
    <property type="entry name" value="GATase1_CTP_Synthase"/>
    <property type="match status" value="1"/>
</dbReference>